<reference evidence="2" key="2">
    <citation type="journal article" date="2023" name="IMA Fungus">
        <title>Comparative genomic study of the Penicillium genus elucidates a diverse pangenome and 15 lateral gene transfer events.</title>
        <authorList>
            <person name="Petersen C."/>
            <person name="Sorensen T."/>
            <person name="Nielsen M.R."/>
            <person name="Sondergaard T.E."/>
            <person name="Sorensen J.L."/>
            <person name="Fitzpatrick D.A."/>
            <person name="Frisvad J.C."/>
            <person name="Nielsen K.L."/>
        </authorList>
    </citation>
    <scope>NUCLEOTIDE SEQUENCE</scope>
    <source>
        <strain evidence="2">IBT 26290</strain>
    </source>
</reference>
<dbReference type="RefSeq" id="XP_056546380.1">
    <property type="nucleotide sequence ID" value="XM_056682774.1"/>
</dbReference>
<proteinExistence type="predicted"/>
<feature type="compositionally biased region" description="Polar residues" evidence="1">
    <location>
        <begin position="1"/>
        <end position="11"/>
    </location>
</feature>
<evidence type="ECO:0000313" key="3">
    <source>
        <dbReference type="Proteomes" id="UP001149163"/>
    </source>
</evidence>
<dbReference type="EMBL" id="JAPQKN010000001">
    <property type="protein sequence ID" value="KAJ5174772.1"/>
    <property type="molecule type" value="Genomic_DNA"/>
</dbReference>
<gene>
    <name evidence="2" type="ORF">N7482_000649</name>
</gene>
<comment type="caution">
    <text evidence="2">The sequence shown here is derived from an EMBL/GenBank/DDBJ whole genome shotgun (WGS) entry which is preliminary data.</text>
</comment>
<feature type="region of interest" description="Disordered" evidence="1">
    <location>
        <begin position="1"/>
        <end position="30"/>
    </location>
</feature>
<reference evidence="2" key="1">
    <citation type="submission" date="2022-11" db="EMBL/GenBank/DDBJ databases">
        <authorList>
            <person name="Petersen C."/>
        </authorList>
    </citation>
    <scope>NUCLEOTIDE SEQUENCE</scope>
    <source>
        <strain evidence="2">IBT 26290</strain>
    </source>
</reference>
<dbReference type="Proteomes" id="UP001149163">
    <property type="component" value="Unassembled WGS sequence"/>
</dbReference>
<dbReference type="OrthoDB" id="4362727at2759"/>
<evidence type="ECO:0000313" key="2">
    <source>
        <dbReference type="EMBL" id="KAJ5174772.1"/>
    </source>
</evidence>
<evidence type="ECO:0008006" key="4">
    <source>
        <dbReference type="Google" id="ProtNLM"/>
    </source>
</evidence>
<evidence type="ECO:0000256" key="1">
    <source>
        <dbReference type="SAM" id="MobiDB-lite"/>
    </source>
</evidence>
<keyword evidence="3" id="KW-1185">Reference proteome</keyword>
<dbReference type="AlphaFoldDB" id="A0A9W9IE63"/>
<protein>
    <recommendedName>
        <fullName evidence="4">RNase H type-1 domain-containing protein</fullName>
    </recommendedName>
</protein>
<dbReference type="GeneID" id="81421950"/>
<sequence length="123" mass="13426">MAQNDVSTGKGNSIGRLEKQERTSGLGFAINPDEFHEGALNTLHSPKMGPGQYILQEAITLLQDTPRGSNTYYRIPAHLDVPGNELADEHVKRATSGPPEKQYVPPPQCFSAVTLRSARRGLD</sequence>
<name>A0A9W9IE63_9EURO</name>
<accession>A0A9W9IE63</accession>
<organism evidence="2 3">
    <name type="scientific">Penicillium canariense</name>
    <dbReference type="NCBI Taxonomy" id="189055"/>
    <lineage>
        <taxon>Eukaryota</taxon>
        <taxon>Fungi</taxon>
        <taxon>Dikarya</taxon>
        <taxon>Ascomycota</taxon>
        <taxon>Pezizomycotina</taxon>
        <taxon>Eurotiomycetes</taxon>
        <taxon>Eurotiomycetidae</taxon>
        <taxon>Eurotiales</taxon>
        <taxon>Aspergillaceae</taxon>
        <taxon>Penicillium</taxon>
    </lineage>
</organism>